<evidence type="ECO:0000313" key="10">
    <source>
        <dbReference type="Proteomes" id="UP000007264"/>
    </source>
</evidence>
<dbReference type="OrthoDB" id="19141at2759"/>
<keyword evidence="10" id="KW-1185">Reference proteome</keyword>
<dbReference type="AlphaFoldDB" id="I0Z503"/>
<comment type="subcellular location">
    <subcellularLocation>
        <location evidence="1">Cytoplasm</location>
    </subcellularLocation>
</comment>
<keyword evidence="4 6" id="KW-0694">RNA-binding</keyword>
<reference evidence="9 10" key="1">
    <citation type="journal article" date="2012" name="Genome Biol.">
        <title>The genome of the polar eukaryotic microalga coccomyxa subellipsoidea reveals traits of cold adaptation.</title>
        <authorList>
            <person name="Blanc G."/>
            <person name="Agarkova I."/>
            <person name="Grimwood J."/>
            <person name="Kuo A."/>
            <person name="Brueggeman A."/>
            <person name="Dunigan D."/>
            <person name="Gurnon J."/>
            <person name="Ladunga I."/>
            <person name="Lindquist E."/>
            <person name="Lucas S."/>
            <person name="Pangilinan J."/>
            <person name="Proschold T."/>
            <person name="Salamov A."/>
            <person name="Schmutz J."/>
            <person name="Weeks D."/>
            <person name="Yamada T."/>
            <person name="Claverie J.M."/>
            <person name="Grigoriev I."/>
            <person name="Van Etten J."/>
            <person name="Lomsadze A."/>
            <person name="Borodovsky M."/>
        </authorList>
    </citation>
    <scope>NUCLEOTIDE SEQUENCE [LARGE SCALE GENOMIC DNA]</scope>
    <source>
        <strain evidence="9 10">C-169</strain>
    </source>
</reference>
<feature type="compositionally biased region" description="Low complexity" evidence="7">
    <location>
        <begin position="1"/>
        <end position="38"/>
    </location>
</feature>
<proteinExistence type="predicted"/>
<dbReference type="PANTHER" id="PTHR11586:SF33">
    <property type="entry name" value="AMINOACYL TRNA SYNTHASE COMPLEX-INTERACTING MULTIFUNCTIONAL PROTEIN 1"/>
    <property type="match status" value="1"/>
</dbReference>
<dbReference type="InterPro" id="IPR012340">
    <property type="entry name" value="NA-bd_OB-fold"/>
</dbReference>
<feature type="domain" description="TRNA-binding" evidence="8">
    <location>
        <begin position="59"/>
        <end position="162"/>
    </location>
</feature>
<evidence type="ECO:0000256" key="5">
    <source>
        <dbReference type="ARBA" id="ARBA00022917"/>
    </source>
</evidence>
<dbReference type="KEGG" id="csl:COCSUDRAFT_60738"/>
<dbReference type="PANTHER" id="PTHR11586">
    <property type="entry name" value="TRNA-AMINOACYLATION COFACTOR ARC1 FAMILY MEMBER"/>
    <property type="match status" value="1"/>
</dbReference>
<dbReference type="GO" id="GO:0006412">
    <property type="term" value="P:translation"/>
    <property type="evidence" value="ECO:0007669"/>
    <property type="project" value="UniProtKB-KW"/>
</dbReference>
<dbReference type="SUPFAM" id="SSF50249">
    <property type="entry name" value="Nucleic acid-binding proteins"/>
    <property type="match status" value="1"/>
</dbReference>
<feature type="compositionally biased region" description="Basic and acidic residues" evidence="7">
    <location>
        <begin position="39"/>
        <end position="53"/>
    </location>
</feature>
<dbReference type="Pfam" id="PF01588">
    <property type="entry name" value="tRNA_bind"/>
    <property type="match status" value="1"/>
</dbReference>
<protein>
    <submittedName>
        <fullName evidence="9">Nucleic acid-binding protein</fullName>
    </submittedName>
</protein>
<accession>I0Z503</accession>
<evidence type="ECO:0000256" key="1">
    <source>
        <dbReference type="ARBA" id="ARBA00004496"/>
    </source>
</evidence>
<evidence type="ECO:0000256" key="3">
    <source>
        <dbReference type="ARBA" id="ARBA00022555"/>
    </source>
</evidence>
<dbReference type="eggNOG" id="KOG2241">
    <property type="taxonomic scope" value="Eukaryota"/>
</dbReference>
<dbReference type="GO" id="GO:0000049">
    <property type="term" value="F:tRNA binding"/>
    <property type="evidence" value="ECO:0007669"/>
    <property type="project" value="UniProtKB-UniRule"/>
</dbReference>
<evidence type="ECO:0000256" key="2">
    <source>
        <dbReference type="ARBA" id="ARBA00022490"/>
    </source>
</evidence>
<dbReference type="EMBL" id="AGSI01000003">
    <property type="protein sequence ID" value="EIE25722.1"/>
    <property type="molecule type" value="Genomic_DNA"/>
</dbReference>
<dbReference type="GeneID" id="17043726"/>
<dbReference type="FunFam" id="2.40.50.140:FF:000047">
    <property type="entry name" value="tyrosine--tRNA ligase, cytoplasmic isoform X2"/>
    <property type="match status" value="1"/>
</dbReference>
<evidence type="ECO:0000256" key="6">
    <source>
        <dbReference type="PROSITE-ProRule" id="PRU00209"/>
    </source>
</evidence>
<comment type="caution">
    <text evidence="9">The sequence shown here is derived from an EMBL/GenBank/DDBJ whole genome shotgun (WGS) entry which is preliminary data.</text>
</comment>
<keyword evidence="3 6" id="KW-0820">tRNA-binding</keyword>
<dbReference type="RefSeq" id="XP_005650266.1">
    <property type="nucleotide sequence ID" value="XM_005650209.1"/>
</dbReference>
<organism evidence="9 10">
    <name type="scientific">Coccomyxa subellipsoidea (strain C-169)</name>
    <name type="common">Green microalga</name>
    <dbReference type="NCBI Taxonomy" id="574566"/>
    <lineage>
        <taxon>Eukaryota</taxon>
        <taxon>Viridiplantae</taxon>
        <taxon>Chlorophyta</taxon>
        <taxon>core chlorophytes</taxon>
        <taxon>Trebouxiophyceae</taxon>
        <taxon>Trebouxiophyceae incertae sedis</taxon>
        <taxon>Coccomyxaceae</taxon>
        <taxon>Coccomyxa</taxon>
        <taxon>Coccomyxa subellipsoidea</taxon>
    </lineage>
</organism>
<sequence length="220" mass="23568">MSICRRNATATFRAASASTSEAKAAASPESAAPPQDAAAEPKKKEKGQANTPKKEIIATVDMLDIRVGQIVKVDRHPDADSLYVEEIDIGEEQPRQIVSGLVAFVPVEEMLGRRVLVLANLKPAKLRGILSSGMVLCASNEAHDKVEPVLVPEGVEVGERVMFEGFEGAPEPVLNPKKKLWEKIAPELTTNAEGVAVYKDIPFMTSNGPITSSLANASVR</sequence>
<dbReference type="CDD" id="cd02799">
    <property type="entry name" value="tRNA_bind_EMAP-II_like"/>
    <property type="match status" value="1"/>
</dbReference>
<evidence type="ECO:0000259" key="8">
    <source>
        <dbReference type="PROSITE" id="PS50886"/>
    </source>
</evidence>
<dbReference type="InterPro" id="IPR002547">
    <property type="entry name" value="tRNA-bd_dom"/>
</dbReference>
<evidence type="ECO:0000256" key="7">
    <source>
        <dbReference type="SAM" id="MobiDB-lite"/>
    </source>
</evidence>
<evidence type="ECO:0000256" key="4">
    <source>
        <dbReference type="ARBA" id="ARBA00022884"/>
    </source>
</evidence>
<dbReference type="STRING" id="574566.I0Z503"/>
<dbReference type="InterPro" id="IPR051270">
    <property type="entry name" value="Tyrosine-tRNA_ligase_regulator"/>
</dbReference>
<gene>
    <name evidence="9" type="ORF">COCSUDRAFT_60738</name>
</gene>
<evidence type="ECO:0000313" key="9">
    <source>
        <dbReference type="EMBL" id="EIE25722.1"/>
    </source>
</evidence>
<name>I0Z503_COCSC</name>
<keyword evidence="2" id="KW-0963">Cytoplasm</keyword>
<dbReference type="GO" id="GO:0005737">
    <property type="term" value="C:cytoplasm"/>
    <property type="evidence" value="ECO:0007669"/>
    <property type="project" value="UniProtKB-SubCell"/>
</dbReference>
<dbReference type="PROSITE" id="PS50886">
    <property type="entry name" value="TRBD"/>
    <property type="match status" value="1"/>
</dbReference>
<keyword evidence="5" id="KW-0648">Protein biosynthesis</keyword>
<dbReference type="Proteomes" id="UP000007264">
    <property type="component" value="Unassembled WGS sequence"/>
</dbReference>
<dbReference type="Gene3D" id="2.40.50.140">
    <property type="entry name" value="Nucleic acid-binding proteins"/>
    <property type="match status" value="1"/>
</dbReference>
<feature type="region of interest" description="Disordered" evidence="7">
    <location>
        <begin position="1"/>
        <end position="53"/>
    </location>
</feature>